<dbReference type="CDD" id="cd03801">
    <property type="entry name" value="GT4_PimA-like"/>
    <property type="match status" value="1"/>
</dbReference>
<dbReference type="Pfam" id="PF00534">
    <property type="entry name" value="Glycos_transf_1"/>
    <property type="match status" value="1"/>
</dbReference>
<evidence type="ECO:0000259" key="2">
    <source>
        <dbReference type="Pfam" id="PF13439"/>
    </source>
</evidence>
<dbReference type="InterPro" id="IPR028098">
    <property type="entry name" value="Glyco_trans_4-like_N"/>
</dbReference>
<dbReference type="PANTHER" id="PTHR12526">
    <property type="entry name" value="GLYCOSYLTRANSFERASE"/>
    <property type="match status" value="1"/>
</dbReference>
<evidence type="ECO:0000313" key="4">
    <source>
        <dbReference type="Proteomes" id="UP000178348"/>
    </source>
</evidence>
<evidence type="ECO:0008006" key="5">
    <source>
        <dbReference type="Google" id="ProtNLM"/>
    </source>
</evidence>
<evidence type="ECO:0000259" key="1">
    <source>
        <dbReference type="Pfam" id="PF00534"/>
    </source>
</evidence>
<dbReference type="GO" id="GO:0016757">
    <property type="term" value="F:glycosyltransferase activity"/>
    <property type="evidence" value="ECO:0007669"/>
    <property type="project" value="InterPro"/>
</dbReference>
<proteinExistence type="predicted"/>
<dbReference type="Gene3D" id="3.40.50.2000">
    <property type="entry name" value="Glycogen Phosphorylase B"/>
    <property type="match status" value="2"/>
</dbReference>
<dbReference type="EMBL" id="MHLB01000031">
    <property type="protein sequence ID" value="OGZ01783.1"/>
    <property type="molecule type" value="Genomic_DNA"/>
</dbReference>
<gene>
    <name evidence="3" type="ORF">A2946_03960</name>
</gene>
<feature type="domain" description="Glycosyltransferase subfamily 4-like N-terminal" evidence="2">
    <location>
        <begin position="15"/>
        <end position="201"/>
    </location>
</feature>
<accession>A0A1G2CK48</accession>
<dbReference type="Proteomes" id="UP000178348">
    <property type="component" value="Unassembled WGS sequence"/>
</dbReference>
<dbReference type="Pfam" id="PF13439">
    <property type="entry name" value="Glyco_transf_4"/>
    <property type="match status" value="1"/>
</dbReference>
<organism evidence="3 4">
    <name type="scientific">Candidatus Liptonbacteria bacterium RIFCSPLOWO2_01_FULL_53_13</name>
    <dbReference type="NCBI Taxonomy" id="1798651"/>
    <lineage>
        <taxon>Bacteria</taxon>
        <taxon>Candidatus Liptoniibacteriota</taxon>
    </lineage>
</organism>
<feature type="domain" description="Glycosyl transferase family 1" evidence="1">
    <location>
        <begin position="215"/>
        <end position="383"/>
    </location>
</feature>
<evidence type="ECO:0000313" key="3">
    <source>
        <dbReference type="EMBL" id="OGZ01783.1"/>
    </source>
</evidence>
<reference evidence="3 4" key="1">
    <citation type="journal article" date="2016" name="Nat. Commun.">
        <title>Thousands of microbial genomes shed light on interconnected biogeochemical processes in an aquifer system.</title>
        <authorList>
            <person name="Anantharaman K."/>
            <person name="Brown C.T."/>
            <person name="Hug L.A."/>
            <person name="Sharon I."/>
            <person name="Castelle C.J."/>
            <person name="Probst A.J."/>
            <person name="Thomas B.C."/>
            <person name="Singh A."/>
            <person name="Wilkins M.J."/>
            <person name="Karaoz U."/>
            <person name="Brodie E.L."/>
            <person name="Williams K.H."/>
            <person name="Hubbard S.S."/>
            <person name="Banfield J.F."/>
        </authorList>
    </citation>
    <scope>NUCLEOTIDE SEQUENCE [LARGE SCALE GENOMIC DNA]</scope>
</reference>
<dbReference type="SUPFAM" id="SSF53756">
    <property type="entry name" value="UDP-Glycosyltransferase/glycogen phosphorylase"/>
    <property type="match status" value="1"/>
</dbReference>
<name>A0A1G2CK48_9BACT</name>
<sequence length="405" mass="45899">MKIAIVCNNLSLITGGPRLIFGLASGLEDLGNTVTIYAPDFNPAYYEEISRGLAVKVVQPKSVPIPGPRTPGFLGWVGGKIREERYAIALARAIAEEIGKEADVVNVHDFSYRTAYFAKKLNPDVLTVWHENAPIFAYIKRGKFLQDLAGFFYYRVFRALADRKYFHAMDKLVVLDRFNEESAKRQGFKDITMVRAGIDFQKFYAPVKDIKEKAARKHVELLAVGALNAYRRYDNVIEAVKQLREWGYDARARILANNIWHEDQCRDALIALVKRYKLGPYVELNFEGVSEADIVRMFRESDVFVQTVYSPPPSHHGWGLVNFEAMAAGVPVVLVGSATATEVLKDGENALFFEPMNALQVAEKVKFLIDNPDAYQRIAEAGQLYVKEHQSWKRYAEETFRVFAP</sequence>
<dbReference type="InterPro" id="IPR001296">
    <property type="entry name" value="Glyco_trans_1"/>
</dbReference>
<protein>
    <recommendedName>
        <fullName evidence="5">Glycosyl transferase family 1 domain-containing protein</fullName>
    </recommendedName>
</protein>
<comment type="caution">
    <text evidence="3">The sequence shown here is derived from an EMBL/GenBank/DDBJ whole genome shotgun (WGS) entry which is preliminary data.</text>
</comment>
<dbReference type="AlphaFoldDB" id="A0A1G2CK48"/>